<dbReference type="PANTHER" id="PTHR45892">
    <property type="entry name" value="AMINOACYLASE-1"/>
    <property type="match status" value="1"/>
</dbReference>
<dbReference type="SUPFAM" id="SSF53187">
    <property type="entry name" value="Zn-dependent exopeptidases"/>
    <property type="match status" value="1"/>
</dbReference>
<dbReference type="EMBL" id="CABPRJ010001894">
    <property type="protein sequence ID" value="VVC39296.1"/>
    <property type="molecule type" value="Genomic_DNA"/>
</dbReference>
<dbReference type="InterPro" id="IPR001261">
    <property type="entry name" value="ArgE/DapE_CS"/>
</dbReference>
<dbReference type="PANTHER" id="PTHR45892:SF1">
    <property type="entry name" value="AMINOACYLASE-1"/>
    <property type="match status" value="1"/>
</dbReference>
<feature type="binding site" evidence="10">
    <location>
        <position position="146"/>
    </location>
    <ligand>
        <name>Zn(2+)</name>
        <dbReference type="ChEBI" id="CHEBI:29105"/>
        <label>2</label>
    </ligand>
</feature>
<organism evidence="12 13">
    <name type="scientific">Cinara cedri</name>
    <dbReference type="NCBI Taxonomy" id="506608"/>
    <lineage>
        <taxon>Eukaryota</taxon>
        <taxon>Metazoa</taxon>
        <taxon>Ecdysozoa</taxon>
        <taxon>Arthropoda</taxon>
        <taxon>Hexapoda</taxon>
        <taxon>Insecta</taxon>
        <taxon>Pterygota</taxon>
        <taxon>Neoptera</taxon>
        <taxon>Paraneoptera</taxon>
        <taxon>Hemiptera</taxon>
        <taxon>Sternorrhyncha</taxon>
        <taxon>Aphidomorpha</taxon>
        <taxon>Aphidoidea</taxon>
        <taxon>Aphididae</taxon>
        <taxon>Lachninae</taxon>
        <taxon>Cinara</taxon>
    </lineage>
</organism>
<evidence type="ECO:0000256" key="2">
    <source>
        <dbReference type="ARBA" id="ARBA00006247"/>
    </source>
</evidence>
<dbReference type="FunFam" id="1.10.150.900:FF:000001">
    <property type="entry name" value="Aminoacylase-1, putative"/>
    <property type="match status" value="1"/>
</dbReference>
<protein>
    <recommendedName>
        <fullName evidence="3">N-acyl-aliphatic-L-amino acid amidohydrolase</fullName>
        <ecNumber evidence="3">3.5.1.14</ecNumber>
    </recommendedName>
    <alternativeName>
        <fullName evidence="8">N-acyl-L-amino-acid amidohydrolase</fullName>
    </alternativeName>
</protein>
<dbReference type="PROSITE" id="PS00759">
    <property type="entry name" value="ARGE_DAPE_CPG2_2"/>
    <property type="match status" value="1"/>
</dbReference>
<dbReference type="FunFam" id="3.30.70.360:FF:000005">
    <property type="entry name" value="Putative Aminoacylase-1"/>
    <property type="match status" value="1"/>
</dbReference>
<proteinExistence type="inferred from homology"/>
<feature type="binding site" evidence="10">
    <location>
        <position position="111"/>
    </location>
    <ligand>
        <name>Zn(2+)</name>
        <dbReference type="ChEBI" id="CHEBI:29105"/>
        <label>1</label>
    </ligand>
</feature>
<dbReference type="NCBIfam" id="TIGR01880">
    <property type="entry name" value="Ac-peptdase-euk"/>
    <property type="match status" value="1"/>
</dbReference>
<feature type="binding site" evidence="10">
    <location>
        <position position="111"/>
    </location>
    <ligand>
        <name>Zn(2+)</name>
        <dbReference type="ChEBI" id="CHEBI:29105"/>
        <label>2</label>
    </ligand>
</feature>
<evidence type="ECO:0000256" key="9">
    <source>
        <dbReference type="PIRSR" id="PIRSR036696-1"/>
    </source>
</evidence>
<evidence type="ECO:0000256" key="10">
    <source>
        <dbReference type="PIRSR" id="PIRSR036696-2"/>
    </source>
</evidence>
<comment type="cofactor">
    <cofactor evidence="10">
        <name>Zn(2+)</name>
        <dbReference type="ChEBI" id="CHEBI:29105"/>
    </cofactor>
    <text evidence="10">Binds 2 Zn(2+) ions per subunit.</text>
</comment>
<evidence type="ECO:0000256" key="6">
    <source>
        <dbReference type="ARBA" id="ARBA00022801"/>
    </source>
</evidence>
<dbReference type="Gene3D" id="3.40.630.10">
    <property type="entry name" value="Zn peptidases"/>
    <property type="match status" value="1"/>
</dbReference>
<evidence type="ECO:0000256" key="7">
    <source>
        <dbReference type="ARBA" id="ARBA00022833"/>
    </source>
</evidence>
<evidence type="ECO:0000256" key="5">
    <source>
        <dbReference type="ARBA" id="ARBA00022723"/>
    </source>
</evidence>
<dbReference type="InterPro" id="IPR002933">
    <property type="entry name" value="Peptidase_M20"/>
</dbReference>
<name>A0A5E4N3U7_9HEMI</name>
<feature type="active site" evidence="9">
    <location>
        <position position="80"/>
    </location>
</feature>
<feature type="binding site" evidence="10">
    <location>
        <position position="369"/>
    </location>
    <ligand>
        <name>Zn(2+)</name>
        <dbReference type="ChEBI" id="CHEBI:29105"/>
        <label>2</label>
    </ligand>
</feature>
<evidence type="ECO:0000313" key="13">
    <source>
        <dbReference type="Proteomes" id="UP000325440"/>
    </source>
</evidence>
<evidence type="ECO:0000313" key="12">
    <source>
        <dbReference type="EMBL" id="VVC39296.1"/>
    </source>
</evidence>
<dbReference type="GO" id="GO:0046872">
    <property type="term" value="F:metal ion binding"/>
    <property type="evidence" value="ECO:0007669"/>
    <property type="project" value="UniProtKB-KW"/>
</dbReference>
<sequence length="397" mass="44988">MCSANEENKAVTNFRKYLQIPTVHPNVDYSKCVEFLQLQAKSMGLPSSVHYMAPKKPVVIITFQGQKPQLESLLLTSHMDVVPVYPEKWTYDPFLAYKDEKGNIYARGTQDMKSVGIQYLEAIRRYVNEKLTFDRTIHVSFMPDEEIGGILGMAHFVKTNAFRSLNVGFTLDEGLASINDVIPLYYGERTILQFYIRSSGTPGHGSLLHYNTAAEKLMFVVNKILDWRTSEKMKLSQGMDIGQVTSVNMTMLNGGSQLNVVPPELSAGFDVRMATDVDYRNILNTITGWCQESGDGVWLEICKRNEQTTPTKLDDSNPWWLKFKNECNKMGLKLKPSICPAAGDSRYIRQIGIPALGFSPMTYTKILLHDHDEYLNEKTFLNGIDIYYNIIKALATE</sequence>
<evidence type="ECO:0000256" key="1">
    <source>
        <dbReference type="ARBA" id="ARBA00004496"/>
    </source>
</evidence>
<dbReference type="Pfam" id="PF01546">
    <property type="entry name" value="Peptidase_M20"/>
    <property type="match status" value="1"/>
</dbReference>
<feature type="binding site" evidence="10">
    <location>
        <position position="173"/>
    </location>
    <ligand>
        <name>Zn(2+)</name>
        <dbReference type="ChEBI" id="CHEBI:29105"/>
        <label>1</label>
    </ligand>
</feature>
<dbReference type="SUPFAM" id="SSF55031">
    <property type="entry name" value="Bacterial exopeptidase dimerisation domain"/>
    <property type="match status" value="1"/>
</dbReference>
<dbReference type="Pfam" id="PF07687">
    <property type="entry name" value="M20_dimer"/>
    <property type="match status" value="1"/>
</dbReference>
<evidence type="ECO:0000256" key="3">
    <source>
        <dbReference type="ARBA" id="ARBA00011913"/>
    </source>
</evidence>
<dbReference type="GO" id="GO:0004046">
    <property type="term" value="F:aminoacylase activity"/>
    <property type="evidence" value="ECO:0007669"/>
    <property type="project" value="UniProtKB-EC"/>
</dbReference>
<dbReference type="InterPro" id="IPR036264">
    <property type="entry name" value="Bact_exopeptidase_dim_dom"/>
</dbReference>
<keyword evidence="13" id="KW-1185">Reference proteome</keyword>
<dbReference type="FunFam" id="3.40.630.10:FF:000019">
    <property type="entry name" value="Aminoacylase 1"/>
    <property type="match status" value="1"/>
</dbReference>
<dbReference type="OrthoDB" id="3064516at2759"/>
<evidence type="ECO:0000256" key="4">
    <source>
        <dbReference type="ARBA" id="ARBA00022490"/>
    </source>
</evidence>
<evidence type="ECO:0000256" key="8">
    <source>
        <dbReference type="ARBA" id="ARBA00029656"/>
    </source>
</evidence>
<comment type="subcellular location">
    <subcellularLocation>
        <location evidence="1">Cytoplasm</location>
    </subcellularLocation>
</comment>
<dbReference type="AlphaFoldDB" id="A0A5E4N3U7"/>
<feature type="domain" description="Peptidase M20 dimerisation" evidence="11">
    <location>
        <begin position="186"/>
        <end position="292"/>
    </location>
</feature>
<feature type="active site" description="Proton acceptor" evidence="9">
    <location>
        <position position="145"/>
    </location>
</feature>
<accession>A0A5E4N3U7</accession>
<keyword evidence="5 10" id="KW-0479">Metal-binding</keyword>
<gene>
    <name evidence="12" type="ORF">CINCED_3A009191</name>
</gene>
<feature type="binding site" evidence="10">
    <location>
        <position position="78"/>
    </location>
    <ligand>
        <name>Zn(2+)</name>
        <dbReference type="ChEBI" id="CHEBI:29105"/>
        <label>1</label>
    </ligand>
</feature>
<keyword evidence="4" id="KW-0963">Cytoplasm</keyword>
<dbReference type="PIRSF" id="PIRSF036696">
    <property type="entry name" value="ACY-1"/>
    <property type="match status" value="1"/>
</dbReference>
<dbReference type="InterPro" id="IPR052083">
    <property type="entry name" value="Aminoacylase-1_M20A"/>
</dbReference>
<dbReference type="GO" id="GO:0005737">
    <property type="term" value="C:cytoplasm"/>
    <property type="evidence" value="ECO:0007669"/>
    <property type="project" value="UniProtKB-SubCell"/>
</dbReference>
<dbReference type="Gene3D" id="1.10.150.900">
    <property type="match status" value="1"/>
</dbReference>
<comment type="similarity">
    <text evidence="2">Belongs to the peptidase M20A family.</text>
</comment>
<dbReference type="EC" id="3.5.1.14" evidence="3"/>
<evidence type="ECO:0000259" key="11">
    <source>
        <dbReference type="Pfam" id="PF07687"/>
    </source>
</evidence>
<keyword evidence="7 10" id="KW-0862">Zinc</keyword>
<dbReference type="InterPro" id="IPR011650">
    <property type="entry name" value="Peptidase_M20_dimer"/>
</dbReference>
<dbReference type="PROSITE" id="PS00758">
    <property type="entry name" value="ARGE_DAPE_CPG2_1"/>
    <property type="match status" value="1"/>
</dbReference>
<dbReference type="InterPro" id="IPR010159">
    <property type="entry name" value="N-acyl_aa_amidohydrolase"/>
</dbReference>
<dbReference type="GO" id="GO:0006520">
    <property type="term" value="P:amino acid metabolic process"/>
    <property type="evidence" value="ECO:0007669"/>
    <property type="project" value="InterPro"/>
</dbReference>
<dbReference type="Gene3D" id="3.30.70.360">
    <property type="match status" value="1"/>
</dbReference>
<dbReference type="Proteomes" id="UP000325440">
    <property type="component" value="Unassembled WGS sequence"/>
</dbReference>
<reference evidence="12 13" key="1">
    <citation type="submission" date="2019-08" db="EMBL/GenBank/DDBJ databases">
        <authorList>
            <person name="Alioto T."/>
            <person name="Alioto T."/>
            <person name="Gomez Garrido J."/>
        </authorList>
    </citation>
    <scope>NUCLEOTIDE SEQUENCE [LARGE SCALE GENOMIC DNA]</scope>
</reference>
<keyword evidence="6" id="KW-0378">Hydrolase</keyword>